<dbReference type="Pfam" id="PF06314">
    <property type="entry name" value="ADC"/>
    <property type="match status" value="1"/>
</dbReference>
<gene>
    <name evidence="1" type="ORF">QO033_14125</name>
</gene>
<dbReference type="InterPro" id="IPR010451">
    <property type="entry name" value="Acetoacetate_decarboxylase"/>
</dbReference>
<dbReference type="SUPFAM" id="SSF160104">
    <property type="entry name" value="Acetoacetate decarboxylase-like"/>
    <property type="match status" value="1"/>
</dbReference>
<keyword evidence="2" id="KW-1185">Reference proteome</keyword>
<evidence type="ECO:0000313" key="2">
    <source>
        <dbReference type="Proteomes" id="UP001243757"/>
    </source>
</evidence>
<dbReference type="RefSeq" id="WP_284481623.1">
    <property type="nucleotide sequence ID" value="NZ_JASNJD010000010.1"/>
</dbReference>
<proteinExistence type="predicted"/>
<dbReference type="Gene3D" id="2.40.400.10">
    <property type="entry name" value="Acetoacetate decarboxylase-like"/>
    <property type="match status" value="1"/>
</dbReference>
<protein>
    <submittedName>
        <fullName evidence="1">Acetoacetate decarboxylase family protein</fullName>
    </submittedName>
</protein>
<organism evidence="1 2">
    <name type="scientific">Pseudodonghicola flavimaris</name>
    <dbReference type="NCBI Taxonomy" id="3050036"/>
    <lineage>
        <taxon>Bacteria</taxon>
        <taxon>Pseudomonadati</taxon>
        <taxon>Pseudomonadota</taxon>
        <taxon>Alphaproteobacteria</taxon>
        <taxon>Rhodobacterales</taxon>
        <taxon>Paracoccaceae</taxon>
        <taxon>Pseudodonghicola</taxon>
    </lineage>
</organism>
<dbReference type="Proteomes" id="UP001243757">
    <property type="component" value="Unassembled WGS sequence"/>
</dbReference>
<name>A0ABT7F2H2_9RHOB</name>
<reference evidence="1 2" key="1">
    <citation type="submission" date="2023-05" db="EMBL/GenBank/DDBJ databases">
        <title>Pseudodonghicola sp. nov.</title>
        <authorList>
            <person name="Huang J."/>
        </authorList>
    </citation>
    <scope>NUCLEOTIDE SEQUENCE [LARGE SCALE GENOMIC DNA]</scope>
    <source>
        <strain evidence="1 2">IC7</strain>
    </source>
</reference>
<comment type="caution">
    <text evidence="1">The sequence shown here is derived from an EMBL/GenBank/DDBJ whole genome shotgun (WGS) entry which is preliminary data.</text>
</comment>
<dbReference type="InterPro" id="IPR023375">
    <property type="entry name" value="ADC_dom_sf"/>
</dbReference>
<sequence length="277" mass="30398">MTFSFDPAARYRMPVMFGPTVGPRQGPEGEVFDGSEAPFSVTTVRFLSDAARLEALLPPGFALNGAPVVTVEHTILHDLAWLAGRSYSMLGVKLPVVFTGAEETLRGALLTVLWENRAEPILSGREELGFNKVYCELPEPLVVGDSRTCRASWDGFEFFRLRLSGLRPATPPAPVASDGVLHYAYMPPMGREEPHEARTRVMLSPTPARASRVELYQTGAAEIAFAPARFDQMPTMFQIVNVLADLPVLEIRGASVLKARGKGDLRDQRMVRQKGQG</sequence>
<accession>A0ABT7F2H2</accession>
<dbReference type="EMBL" id="JASNJD010000010">
    <property type="protein sequence ID" value="MDK3018817.1"/>
    <property type="molecule type" value="Genomic_DNA"/>
</dbReference>
<evidence type="ECO:0000313" key="1">
    <source>
        <dbReference type="EMBL" id="MDK3018817.1"/>
    </source>
</evidence>